<dbReference type="InterPro" id="IPR006660">
    <property type="entry name" value="Arsenate_reductase-like"/>
</dbReference>
<dbReference type="Gene3D" id="3.40.30.10">
    <property type="entry name" value="Glutaredoxin"/>
    <property type="match status" value="1"/>
</dbReference>
<gene>
    <name evidence="8" type="ORF">PEB0149_015780</name>
</gene>
<dbReference type="InterPro" id="IPR036249">
    <property type="entry name" value="Thioredoxin-like_sf"/>
</dbReference>
<keyword evidence="2" id="KW-0059">Arsenical resistance</keyword>
<dbReference type="GeneID" id="92991259"/>
<accession>A0A1R0FAV5</accession>
<evidence type="ECO:0000256" key="5">
    <source>
        <dbReference type="ARBA" id="ARBA00039879"/>
    </source>
</evidence>
<keyword evidence="3 7" id="KW-0560">Oxidoreductase</keyword>
<dbReference type="GO" id="GO:0008794">
    <property type="term" value="F:arsenate reductase (glutaredoxin) activity"/>
    <property type="evidence" value="ECO:0007669"/>
    <property type="project" value="UniProtKB-UniRule"/>
</dbReference>
<dbReference type="NCBIfam" id="TIGR00014">
    <property type="entry name" value="arsC"/>
    <property type="match status" value="1"/>
</dbReference>
<dbReference type="SUPFAM" id="SSF52833">
    <property type="entry name" value="Thioredoxin-like"/>
    <property type="match status" value="1"/>
</dbReference>
<evidence type="ECO:0000256" key="4">
    <source>
        <dbReference type="ARBA" id="ARBA00038969"/>
    </source>
</evidence>
<organism evidence="8 9">
    <name type="scientific">Bartonella apis</name>
    <dbReference type="NCBI Taxonomy" id="1686310"/>
    <lineage>
        <taxon>Bacteria</taxon>
        <taxon>Pseudomonadati</taxon>
        <taxon>Pseudomonadota</taxon>
        <taxon>Alphaproteobacteria</taxon>
        <taxon>Hyphomicrobiales</taxon>
        <taxon>Bartonellaceae</taxon>
        <taxon>Bartonella</taxon>
    </lineage>
</organism>
<comment type="catalytic activity">
    <reaction evidence="7">
        <text>[glutaredoxin]-dithiol + arsenate + glutathione + H(+) = glutathionyl-S-S-[glutaredoxin] + arsenite + H2O</text>
        <dbReference type="Rhea" id="RHEA:22016"/>
        <dbReference type="Rhea" id="RHEA-COMP:10729"/>
        <dbReference type="Rhea" id="RHEA-COMP:17668"/>
        <dbReference type="ChEBI" id="CHEBI:15377"/>
        <dbReference type="ChEBI" id="CHEBI:15378"/>
        <dbReference type="ChEBI" id="CHEBI:29242"/>
        <dbReference type="ChEBI" id="CHEBI:29950"/>
        <dbReference type="ChEBI" id="CHEBI:48597"/>
        <dbReference type="ChEBI" id="CHEBI:57925"/>
        <dbReference type="ChEBI" id="CHEBI:146199"/>
        <dbReference type="EC" id="1.20.4.1"/>
    </reaction>
</comment>
<name>A0A1R0FAV5_9HYPH</name>
<proteinExistence type="inferred from homology"/>
<evidence type="ECO:0000313" key="9">
    <source>
        <dbReference type="Proteomes" id="UP000187344"/>
    </source>
</evidence>
<comment type="caution">
    <text evidence="8">The sequence shown here is derived from an EMBL/GenBank/DDBJ whole genome shotgun (WGS) entry which is preliminary data.</text>
</comment>
<dbReference type="OrthoDB" id="9790554at2"/>
<evidence type="ECO:0000256" key="7">
    <source>
        <dbReference type="RuleBase" id="RU362029"/>
    </source>
</evidence>
<dbReference type="RefSeq" id="WP_075869282.1">
    <property type="nucleotide sequence ID" value="NZ_CALYQA010000011.1"/>
</dbReference>
<evidence type="ECO:0000256" key="6">
    <source>
        <dbReference type="PROSITE-ProRule" id="PRU01282"/>
    </source>
</evidence>
<dbReference type="PROSITE" id="PS51353">
    <property type="entry name" value="ARSC"/>
    <property type="match status" value="1"/>
</dbReference>
<protein>
    <recommendedName>
        <fullName evidence="5 7">Arsenate reductase</fullName>
        <ecNumber evidence="4 7">1.20.4.1</ecNumber>
    </recommendedName>
</protein>
<evidence type="ECO:0000313" key="8">
    <source>
        <dbReference type="EMBL" id="OLY44114.1"/>
    </source>
</evidence>
<dbReference type="EC" id="1.20.4.1" evidence="4 7"/>
<comment type="similarity">
    <text evidence="1 6 7">Belongs to the ArsC family.</text>
</comment>
<dbReference type="EMBL" id="LXYT01000001">
    <property type="protein sequence ID" value="OLY44114.1"/>
    <property type="molecule type" value="Genomic_DNA"/>
</dbReference>
<evidence type="ECO:0000256" key="1">
    <source>
        <dbReference type="ARBA" id="ARBA00007198"/>
    </source>
</evidence>
<reference evidence="8 9" key="1">
    <citation type="submission" date="2016-12" db="EMBL/GenBank/DDBJ databases">
        <title>Comparative genomics of Bartonella apis.</title>
        <authorList>
            <person name="Engel P."/>
        </authorList>
    </citation>
    <scope>NUCLEOTIDE SEQUENCE [LARGE SCALE GENOMIC DNA]</scope>
    <source>
        <strain evidence="8 9">PEB0149</strain>
    </source>
</reference>
<keyword evidence="9" id="KW-1185">Reference proteome</keyword>
<dbReference type="CDD" id="cd03034">
    <property type="entry name" value="ArsC_ArsC"/>
    <property type="match status" value="1"/>
</dbReference>
<dbReference type="Proteomes" id="UP000187344">
    <property type="component" value="Unassembled WGS sequence"/>
</dbReference>
<evidence type="ECO:0000256" key="3">
    <source>
        <dbReference type="ARBA" id="ARBA00023002"/>
    </source>
</evidence>
<dbReference type="Pfam" id="PF03960">
    <property type="entry name" value="ArsC"/>
    <property type="match status" value="1"/>
</dbReference>
<dbReference type="PANTHER" id="PTHR30041:SF5">
    <property type="entry name" value="ARSENATE REDUCTASE-RELATED"/>
    <property type="match status" value="1"/>
</dbReference>
<evidence type="ECO:0000256" key="2">
    <source>
        <dbReference type="ARBA" id="ARBA00022849"/>
    </source>
</evidence>
<dbReference type="InterPro" id="IPR006659">
    <property type="entry name" value="Arsenate_reductase"/>
</dbReference>
<dbReference type="GO" id="GO:0046685">
    <property type="term" value="P:response to arsenic-containing substance"/>
    <property type="evidence" value="ECO:0007669"/>
    <property type="project" value="UniProtKB-KW"/>
</dbReference>
<dbReference type="PANTHER" id="PTHR30041">
    <property type="entry name" value="ARSENATE REDUCTASE"/>
    <property type="match status" value="1"/>
</dbReference>
<dbReference type="AlphaFoldDB" id="A0A1R0FAV5"/>
<sequence>MQNTDVIIYHNPRCATSRNVVGLVRAMGYEPHIIEYLKTPPTPEMLLWLASRANVSIRDFLRTKEPAYKKQGLDDETLPDNVIAKKMHDHPELINRPIVVCAKGVQLCRPAETVTNLLILPED</sequence>